<dbReference type="GO" id="GO:0006654">
    <property type="term" value="P:phosphatidic acid biosynthetic process"/>
    <property type="evidence" value="ECO:0007669"/>
    <property type="project" value="TreeGrafter"/>
</dbReference>
<organism evidence="5 6">
    <name type="scientific">Rhodanobacter denitrificans</name>
    <dbReference type="NCBI Taxonomy" id="666685"/>
    <lineage>
        <taxon>Bacteria</taxon>
        <taxon>Pseudomonadati</taxon>
        <taxon>Pseudomonadota</taxon>
        <taxon>Gammaproteobacteria</taxon>
        <taxon>Lysobacterales</taxon>
        <taxon>Rhodanobacteraceae</taxon>
        <taxon>Rhodanobacter</taxon>
    </lineage>
</organism>
<dbReference type="SMART" id="SM00563">
    <property type="entry name" value="PlsC"/>
    <property type="match status" value="1"/>
</dbReference>
<evidence type="ECO:0000313" key="6">
    <source>
        <dbReference type="Proteomes" id="UP000249046"/>
    </source>
</evidence>
<sequence length="201" mass="22745">MERRLSAPRWPVLPPSVPQFRPSVVRGLARGLFRIAGWRFVGELPDVPKLVLIGAPHSSWWDGVWGLLAKVALGVDISFMAKRELFFFPLGFVLRRLGGVPIERDATHGVVEQTVARFRQTERLWVGIAPEGTRKRVTRWKSGFWHIARQAGVPILPIYFHYPHKTIGVGPLFATSADIEADLAHLRAFYAPWQGRHRGTN</sequence>
<dbReference type="EMBL" id="QFPO01000007">
    <property type="protein sequence ID" value="PZQ14877.1"/>
    <property type="molecule type" value="Genomic_DNA"/>
</dbReference>
<dbReference type="CDD" id="cd07988">
    <property type="entry name" value="LPLAT_ABO13168-like"/>
    <property type="match status" value="1"/>
</dbReference>
<evidence type="ECO:0000256" key="2">
    <source>
        <dbReference type="ARBA" id="ARBA00022679"/>
    </source>
</evidence>
<accession>A0A2W5M566</accession>
<feature type="domain" description="Phospholipid/glycerol acyltransferase" evidence="4">
    <location>
        <begin position="51"/>
        <end position="163"/>
    </location>
</feature>
<dbReference type="Proteomes" id="UP000249046">
    <property type="component" value="Unassembled WGS sequence"/>
</dbReference>
<comment type="pathway">
    <text evidence="1">Lipid metabolism.</text>
</comment>
<dbReference type="InterPro" id="IPR002123">
    <property type="entry name" value="Plipid/glycerol_acylTrfase"/>
</dbReference>
<reference evidence="5 6" key="1">
    <citation type="submission" date="2017-08" db="EMBL/GenBank/DDBJ databases">
        <title>Infants hospitalized years apart are colonized by the same room-sourced microbial strains.</title>
        <authorList>
            <person name="Brooks B."/>
            <person name="Olm M.R."/>
            <person name="Firek B.A."/>
            <person name="Baker R."/>
            <person name="Thomas B.C."/>
            <person name="Morowitz M.J."/>
            <person name="Banfield J.F."/>
        </authorList>
    </citation>
    <scope>NUCLEOTIDE SEQUENCE [LARGE SCALE GENOMIC DNA]</scope>
    <source>
        <strain evidence="5">S2_005_003_R2_42</strain>
    </source>
</reference>
<dbReference type="Pfam" id="PF01553">
    <property type="entry name" value="Acyltransferase"/>
    <property type="match status" value="1"/>
</dbReference>
<proteinExistence type="predicted"/>
<dbReference type="AlphaFoldDB" id="A0A2W5M566"/>
<evidence type="ECO:0000259" key="4">
    <source>
        <dbReference type="SMART" id="SM00563"/>
    </source>
</evidence>
<evidence type="ECO:0000256" key="1">
    <source>
        <dbReference type="ARBA" id="ARBA00005189"/>
    </source>
</evidence>
<evidence type="ECO:0000256" key="3">
    <source>
        <dbReference type="ARBA" id="ARBA00023315"/>
    </source>
</evidence>
<name>A0A2W5M566_9GAMM</name>
<dbReference type="GO" id="GO:0003841">
    <property type="term" value="F:1-acylglycerol-3-phosphate O-acyltransferase activity"/>
    <property type="evidence" value="ECO:0007669"/>
    <property type="project" value="TreeGrafter"/>
</dbReference>
<dbReference type="SUPFAM" id="SSF69593">
    <property type="entry name" value="Glycerol-3-phosphate (1)-acyltransferase"/>
    <property type="match status" value="1"/>
</dbReference>
<gene>
    <name evidence="5" type="ORF">DI564_09985</name>
</gene>
<comment type="caution">
    <text evidence="5">The sequence shown here is derived from an EMBL/GenBank/DDBJ whole genome shotgun (WGS) entry which is preliminary data.</text>
</comment>
<evidence type="ECO:0000313" key="5">
    <source>
        <dbReference type="EMBL" id="PZQ14877.1"/>
    </source>
</evidence>
<keyword evidence="2 5" id="KW-0808">Transferase</keyword>
<protein>
    <submittedName>
        <fullName evidence="5">Acyltransferase</fullName>
    </submittedName>
</protein>
<dbReference type="PANTHER" id="PTHR10434">
    <property type="entry name" value="1-ACYL-SN-GLYCEROL-3-PHOSPHATE ACYLTRANSFERASE"/>
    <property type="match status" value="1"/>
</dbReference>
<keyword evidence="3 5" id="KW-0012">Acyltransferase</keyword>
<dbReference type="PANTHER" id="PTHR10434:SF9">
    <property type="entry name" value="PHOSPHOLIPID_GLYCEROL ACYLTRANSFERASE DOMAIN-CONTAINING PROTEIN"/>
    <property type="match status" value="1"/>
</dbReference>